<dbReference type="PANTHER" id="PTHR44111">
    <property type="entry name" value="ELONGATOR COMPLEX PROTEIN 2"/>
    <property type="match status" value="1"/>
</dbReference>
<dbReference type="EMBL" id="OU892289">
    <property type="protein sequence ID" value="CAG9763487.1"/>
    <property type="molecule type" value="Genomic_DNA"/>
</dbReference>
<dbReference type="GO" id="GO:0002098">
    <property type="term" value="P:tRNA wobble uridine modification"/>
    <property type="evidence" value="ECO:0007669"/>
    <property type="project" value="InterPro"/>
</dbReference>
<dbReference type="InterPro" id="IPR037289">
    <property type="entry name" value="Elp2"/>
</dbReference>
<evidence type="ECO:0000256" key="10">
    <source>
        <dbReference type="ARBA" id="ARBA00023242"/>
    </source>
</evidence>
<evidence type="ECO:0000256" key="1">
    <source>
        <dbReference type="ARBA" id="ARBA00004123"/>
    </source>
</evidence>
<evidence type="ECO:0000256" key="8">
    <source>
        <dbReference type="ARBA" id="ARBA00022694"/>
    </source>
</evidence>
<dbReference type="Gene3D" id="2.130.10.10">
    <property type="entry name" value="YVTN repeat-like/Quinoprotein amine dehydrogenase"/>
    <property type="match status" value="4"/>
</dbReference>
<keyword evidence="8" id="KW-0819">tRNA processing</keyword>
<dbReference type="GO" id="GO:0005634">
    <property type="term" value="C:nucleus"/>
    <property type="evidence" value="ECO:0007669"/>
    <property type="project" value="UniProtKB-SubCell"/>
</dbReference>
<dbReference type="InterPro" id="IPR001680">
    <property type="entry name" value="WD40_rpt"/>
</dbReference>
<feature type="repeat" description="WD" evidence="11">
    <location>
        <begin position="623"/>
        <end position="654"/>
    </location>
</feature>
<keyword evidence="10" id="KW-0539">Nucleus</keyword>
<gene>
    <name evidence="13" type="ORF">CEUTPL_LOCUS4148</name>
</gene>
<feature type="repeat" description="WD" evidence="11">
    <location>
        <begin position="262"/>
        <end position="296"/>
    </location>
</feature>
<keyword evidence="6" id="KW-0963">Cytoplasm</keyword>
<keyword evidence="14" id="KW-1185">Reference proteome</keyword>
<dbReference type="OrthoDB" id="27911at2759"/>
<evidence type="ECO:0000256" key="4">
    <source>
        <dbReference type="ARBA" id="ARBA00005881"/>
    </source>
</evidence>
<dbReference type="InterPro" id="IPR019775">
    <property type="entry name" value="WD40_repeat_CS"/>
</dbReference>
<comment type="similarity">
    <text evidence="4">Belongs to the WD repeat ELP2 family.</text>
</comment>
<keyword evidence="9" id="KW-0677">Repeat</keyword>
<evidence type="ECO:0000256" key="11">
    <source>
        <dbReference type="PROSITE-ProRule" id="PRU00221"/>
    </source>
</evidence>
<dbReference type="Pfam" id="PF00400">
    <property type="entry name" value="WD40"/>
    <property type="match status" value="7"/>
</dbReference>
<protein>
    <recommendedName>
        <fullName evidence="5">Elongator complex protein 2</fullName>
    </recommendedName>
</protein>
<dbReference type="AlphaFoldDB" id="A0A9N9MFU6"/>
<dbReference type="GO" id="GO:0033588">
    <property type="term" value="C:elongator holoenzyme complex"/>
    <property type="evidence" value="ECO:0007669"/>
    <property type="project" value="InterPro"/>
</dbReference>
<dbReference type="InterPro" id="IPR036322">
    <property type="entry name" value="WD40_repeat_dom_sf"/>
</dbReference>
<feature type="repeat" description="WD" evidence="11">
    <location>
        <begin position="52"/>
        <end position="97"/>
    </location>
</feature>
<comment type="pathway">
    <text evidence="3">tRNA modification; 5-methoxycarbonylmethyl-2-thiouridine-tRNA biosynthesis.</text>
</comment>
<dbReference type="SUPFAM" id="SSF50978">
    <property type="entry name" value="WD40 repeat-like"/>
    <property type="match status" value="2"/>
</dbReference>
<dbReference type="PANTHER" id="PTHR44111:SF1">
    <property type="entry name" value="ELONGATOR COMPLEX PROTEIN 2"/>
    <property type="match status" value="1"/>
</dbReference>
<dbReference type="PROSITE" id="PS00678">
    <property type="entry name" value="WD_REPEATS_1"/>
    <property type="match status" value="1"/>
</dbReference>
<evidence type="ECO:0000256" key="9">
    <source>
        <dbReference type="ARBA" id="ARBA00022737"/>
    </source>
</evidence>
<comment type="subcellular location">
    <subcellularLocation>
        <location evidence="2">Cytoplasm</location>
    </subcellularLocation>
    <subcellularLocation>
        <location evidence="1">Nucleus</location>
    </subcellularLocation>
</comment>
<name>A0A9N9MFU6_9CUCU</name>
<dbReference type="GO" id="GO:0005737">
    <property type="term" value="C:cytoplasm"/>
    <property type="evidence" value="ECO:0007669"/>
    <property type="project" value="UniProtKB-SubCell"/>
</dbReference>
<evidence type="ECO:0000313" key="14">
    <source>
        <dbReference type="Proteomes" id="UP001152799"/>
    </source>
</evidence>
<feature type="region of interest" description="Disordered" evidence="12">
    <location>
        <begin position="773"/>
        <end position="798"/>
    </location>
</feature>
<reference evidence="13" key="1">
    <citation type="submission" date="2022-01" db="EMBL/GenBank/DDBJ databases">
        <authorList>
            <person name="King R."/>
        </authorList>
    </citation>
    <scope>NUCLEOTIDE SEQUENCE</scope>
</reference>
<dbReference type="SMART" id="SM00320">
    <property type="entry name" value="WD40"/>
    <property type="match status" value="7"/>
</dbReference>
<dbReference type="FunFam" id="2.130.10.10:FF:000400">
    <property type="entry name" value="Elongator acetyltransferase complex subunit 2"/>
    <property type="match status" value="1"/>
</dbReference>
<evidence type="ECO:0000256" key="3">
    <source>
        <dbReference type="ARBA" id="ARBA00005043"/>
    </source>
</evidence>
<organism evidence="13 14">
    <name type="scientific">Ceutorhynchus assimilis</name>
    <name type="common">cabbage seed weevil</name>
    <dbReference type="NCBI Taxonomy" id="467358"/>
    <lineage>
        <taxon>Eukaryota</taxon>
        <taxon>Metazoa</taxon>
        <taxon>Ecdysozoa</taxon>
        <taxon>Arthropoda</taxon>
        <taxon>Hexapoda</taxon>
        <taxon>Insecta</taxon>
        <taxon>Pterygota</taxon>
        <taxon>Neoptera</taxon>
        <taxon>Endopterygota</taxon>
        <taxon>Coleoptera</taxon>
        <taxon>Polyphaga</taxon>
        <taxon>Cucujiformia</taxon>
        <taxon>Curculionidae</taxon>
        <taxon>Ceutorhynchinae</taxon>
        <taxon>Ceutorhynchus</taxon>
    </lineage>
</organism>
<evidence type="ECO:0000256" key="12">
    <source>
        <dbReference type="SAM" id="MobiDB-lite"/>
    </source>
</evidence>
<accession>A0A9N9MFU6</accession>
<evidence type="ECO:0000256" key="5">
    <source>
        <dbReference type="ARBA" id="ARBA00020267"/>
    </source>
</evidence>
<feature type="repeat" description="WD" evidence="11">
    <location>
        <begin position="205"/>
        <end position="239"/>
    </location>
</feature>
<proteinExistence type="inferred from homology"/>
<sequence length="968" mass="108832">MNYKNTYISSNCNQTPTAADCNRNDIIAYGSCNAVSLYDLNLGSGGKVTHTLVGHGKRVNSVRWIRGDSSDSQKLVSGATDGSLIVWSPNNNKYFAAYLKDEEFQKNLGVNIVDGYQHKGKTIICSAAIESCSLRIWVLEKDSTEFMLRQSFLWGTKSNPSLCVGLRIGILPKENKLIIACALDNSKIQIILQNEENNWIKYTTLSGHEDWVRGLDFTVNESGDLLLASCSQDGSLRLWCILSTKDNENKDFPYKILLESVLNGHEGWVYSVNWSPTNMQLLSASIDKTMIIWEFDKESGLWLESMRVGEVGGNTLGFYGGCFNSTADRIIAYSYHGAFHIWTKGENGRWLPDVTVGGHFGAVVDLAWEPQGDFLYSVSVDQTARIHGPWQKENKEITWHEIARPQVHGYDLSSMAVISRYKYASSAEEKIVRTFEAPTIFIDNMKRLCRISEGGDTTSDMPKGASVPSLGLSNKAVFIDDNLEDTVGMDKNNHFPEESHFVAQILTEPPTEETLLQNTLWPEIQKLYGHGYEVISLAASSDGNFLASACKSTKLEHAAIFIWNTSTWQEIQRLISHTLTVVQMQFSPDSQNLLSVSRDRRWSMFSKNSQNKFELVATTDKHTSVHTRIIWTCAWTHDSKYFATGSRDGKLVMWTKNADKEFVKPLGQYEKTNAVQYPGQSVTAVAFGPDFVNGGYLCAAGFEDGKIEVLIIKHHSECNVMLNLDTSAAHHLTVRKLAFRPKFGRAGEKEENKQVLQLSSCSSDMSGKRILKMPPPKVKLHKNSGKARPGPSQLQPTSISQLVESPPSVMTKEQEEQFQLELYWCIKQLQTALATDKLSNKQIIEHTRSLNTLMSINAPLIKKRQVMRLCFGDYRSKMLEEEKKTKKMSIKVGESKPSSKSLFFRKAVFSNGENEFKFDFPCNSSSIEKDDLCKEEQQIIISNNLVPNNTVTFAKSDNSFRFNFLNDS</sequence>
<evidence type="ECO:0000313" key="13">
    <source>
        <dbReference type="EMBL" id="CAG9763487.1"/>
    </source>
</evidence>
<evidence type="ECO:0000256" key="2">
    <source>
        <dbReference type="ARBA" id="ARBA00004496"/>
    </source>
</evidence>
<evidence type="ECO:0000256" key="7">
    <source>
        <dbReference type="ARBA" id="ARBA00022574"/>
    </source>
</evidence>
<dbReference type="PROSITE" id="PS50294">
    <property type="entry name" value="WD_REPEATS_REGION"/>
    <property type="match status" value="3"/>
</dbReference>
<keyword evidence="7 11" id="KW-0853">WD repeat</keyword>
<dbReference type="Pfam" id="PF15393">
    <property type="entry name" value="DUF4615"/>
    <property type="match status" value="1"/>
</dbReference>
<dbReference type="PROSITE" id="PS50082">
    <property type="entry name" value="WD_REPEATS_2"/>
    <property type="match status" value="4"/>
</dbReference>
<dbReference type="InterPro" id="IPR029274">
    <property type="entry name" value="DUF4615"/>
</dbReference>
<dbReference type="Proteomes" id="UP001152799">
    <property type="component" value="Chromosome 13"/>
</dbReference>
<evidence type="ECO:0000256" key="6">
    <source>
        <dbReference type="ARBA" id="ARBA00022490"/>
    </source>
</evidence>
<dbReference type="InterPro" id="IPR015943">
    <property type="entry name" value="WD40/YVTN_repeat-like_dom_sf"/>
</dbReference>